<keyword evidence="5" id="KW-1185">Reference proteome</keyword>
<dbReference type="Pfam" id="PF03564">
    <property type="entry name" value="DUF1759"/>
    <property type="match status" value="1"/>
</dbReference>
<dbReference type="Gene3D" id="4.10.60.10">
    <property type="entry name" value="Zinc finger, CCHC-type"/>
    <property type="match status" value="1"/>
</dbReference>
<evidence type="ECO:0000313" key="5">
    <source>
        <dbReference type="Proteomes" id="UP000198287"/>
    </source>
</evidence>
<organism evidence="4 5">
    <name type="scientific">Folsomia candida</name>
    <name type="common">Springtail</name>
    <dbReference type="NCBI Taxonomy" id="158441"/>
    <lineage>
        <taxon>Eukaryota</taxon>
        <taxon>Metazoa</taxon>
        <taxon>Ecdysozoa</taxon>
        <taxon>Arthropoda</taxon>
        <taxon>Hexapoda</taxon>
        <taxon>Collembola</taxon>
        <taxon>Entomobryomorpha</taxon>
        <taxon>Isotomoidea</taxon>
        <taxon>Isotomidae</taxon>
        <taxon>Proisotominae</taxon>
        <taxon>Folsomia</taxon>
    </lineage>
</organism>
<evidence type="ECO:0000313" key="4">
    <source>
        <dbReference type="EMBL" id="OXA37102.1"/>
    </source>
</evidence>
<protein>
    <submittedName>
        <fullName evidence="4">Branchpoint-bridging protein</fullName>
    </submittedName>
</protein>
<accession>A0A226CUL5</accession>
<dbReference type="GO" id="GO:0003676">
    <property type="term" value="F:nucleic acid binding"/>
    <property type="evidence" value="ECO:0007669"/>
    <property type="project" value="InterPro"/>
</dbReference>
<dbReference type="GO" id="GO:0008270">
    <property type="term" value="F:zinc ion binding"/>
    <property type="evidence" value="ECO:0007669"/>
    <property type="project" value="UniProtKB-KW"/>
</dbReference>
<keyword evidence="1" id="KW-0863">Zinc-finger</keyword>
<proteinExistence type="predicted"/>
<dbReference type="PROSITE" id="PS50158">
    <property type="entry name" value="ZF_CCHC"/>
    <property type="match status" value="1"/>
</dbReference>
<evidence type="ECO:0000256" key="1">
    <source>
        <dbReference type="PROSITE-ProRule" id="PRU00047"/>
    </source>
</evidence>
<dbReference type="SMART" id="SM00343">
    <property type="entry name" value="ZnF_C2HC"/>
    <property type="match status" value="2"/>
</dbReference>
<sequence>MRLLVANNEQLQKLDTDMMDLLASVEPEEGSEVNPEDEMDQELATVRKYQEKFSEMQIRLEQLCSSKLQMPGSEYGTANSSEGKKRQFKLPKIELKKFSGEVTGWLSWWAQFQKIHEDEDLHASDKFQYLVQAMKEGTRARELVESYPQTSDNYPKVIVALQERFGKEKLLTQVYVRELLKMVINNAKSKEKVNVAKMFDKLESHLRALESLNVSGDQMARFLYPMVESSIPEETLIAWQRSPMYEHDGSQEIPPRTELDYLILFLKKEVEREEQRAFAQSGFGVNSDVEKSKSPSHKGRAYETEGRPVTAAALYAGGGRESCIFCDKSSHPSHACFRLQKMTQFEKNEKMREANVCFKCLKTGHRVWDCPAAITCTSCGGGHYKFLCSRKREDESVEQIVDGVQALTTIQHAVALGATCLDEKRVLLGTMKVKVFSEKGDFREGLPPVGKRVFRTELFGGGCEISARKEYKVKIEGLSWRSEKVELPLFGASLICDGCGPLPKGPWLQQLAKKNVYLTDTYAESHKIDILVGANLLAKLSTGNVVRLNEDVMDTETKIGWYVNGEVPILKSSSLVTTAIAMTVRAKGIMSWEELGLAGSVEVMSEQEPDPKVKEDQGNGEGDGAEEPLETKGWEGSTKWWEGPEELLMAMAQPEVEKYAKGEDVFVGRALFEDKKEASGNLIEMKCASYQKSLRATTNARRLFRGDRGSEVRRPIVASELKQAETQMWRVIQKKYFSDLQKIQVRVEKDEDGLLRVKCTSKYKGSDSIPNPILLPEDCPLVQDLIVELDRAYGHRGSEFTATKFEEKYWVQRSGSVVKSVLENCANCK</sequence>
<dbReference type="AlphaFoldDB" id="A0A226CUL5"/>
<evidence type="ECO:0000259" key="3">
    <source>
        <dbReference type="PROSITE" id="PS50158"/>
    </source>
</evidence>
<dbReference type="InterPro" id="IPR005312">
    <property type="entry name" value="DUF1759"/>
</dbReference>
<dbReference type="PANTHER" id="PTHR47331">
    <property type="entry name" value="PHD-TYPE DOMAIN-CONTAINING PROTEIN"/>
    <property type="match status" value="1"/>
</dbReference>
<dbReference type="Proteomes" id="UP000198287">
    <property type="component" value="Unassembled WGS sequence"/>
</dbReference>
<dbReference type="InterPro" id="IPR001878">
    <property type="entry name" value="Znf_CCHC"/>
</dbReference>
<feature type="domain" description="CCHC-type" evidence="3">
    <location>
        <begin position="357"/>
        <end position="371"/>
    </location>
</feature>
<reference evidence="4 5" key="1">
    <citation type="submission" date="2015-12" db="EMBL/GenBank/DDBJ databases">
        <title>The genome of Folsomia candida.</title>
        <authorList>
            <person name="Faddeeva A."/>
            <person name="Derks M.F."/>
            <person name="Anvar Y."/>
            <person name="Smit S."/>
            <person name="Van Straalen N."/>
            <person name="Roelofs D."/>
        </authorList>
    </citation>
    <scope>NUCLEOTIDE SEQUENCE [LARGE SCALE GENOMIC DNA]</scope>
    <source>
        <strain evidence="4 5">VU population</strain>
        <tissue evidence="4">Whole body</tissue>
    </source>
</reference>
<keyword evidence="1" id="KW-0479">Metal-binding</keyword>
<gene>
    <name evidence="4" type="ORF">Fcan01_28169</name>
</gene>
<comment type="caution">
    <text evidence="4">The sequence shown here is derived from an EMBL/GenBank/DDBJ whole genome shotgun (WGS) entry which is preliminary data.</text>
</comment>
<evidence type="ECO:0000256" key="2">
    <source>
        <dbReference type="SAM" id="MobiDB-lite"/>
    </source>
</evidence>
<dbReference type="OrthoDB" id="416987at2759"/>
<name>A0A226CUL5_FOLCA</name>
<dbReference type="EMBL" id="LNIX01000065">
    <property type="protein sequence ID" value="OXA37102.1"/>
    <property type="molecule type" value="Genomic_DNA"/>
</dbReference>
<keyword evidence="1" id="KW-0862">Zinc</keyword>
<dbReference type="PANTHER" id="PTHR47331:SF1">
    <property type="entry name" value="GAG-LIKE PROTEIN"/>
    <property type="match status" value="1"/>
</dbReference>
<feature type="region of interest" description="Disordered" evidence="2">
    <location>
        <begin position="602"/>
        <end position="636"/>
    </location>
</feature>